<evidence type="ECO:0000256" key="8">
    <source>
        <dbReference type="ARBA" id="ARBA00023055"/>
    </source>
</evidence>
<evidence type="ECO:0000256" key="4">
    <source>
        <dbReference type="ARBA" id="ARBA00022448"/>
    </source>
</evidence>
<evidence type="ECO:0000256" key="1">
    <source>
        <dbReference type="ARBA" id="ARBA00004511"/>
    </source>
</evidence>
<keyword evidence="6 10" id="KW-1133">Transmembrane helix</keyword>
<dbReference type="InterPro" id="IPR007241">
    <property type="entry name" value="Autophagy-rel_prot_9"/>
</dbReference>
<proteinExistence type="inferred from homology"/>
<feature type="transmembrane region" description="Helical" evidence="10">
    <location>
        <begin position="44"/>
        <end position="63"/>
    </location>
</feature>
<feature type="transmembrane region" description="Helical" evidence="10">
    <location>
        <begin position="261"/>
        <end position="281"/>
    </location>
</feature>
<keyword evidence="9 10" id="KW-0472">Membrane</keyword>
<keyword evidence="12" id="KW-1185">Reference proteome</keyword>
<dbReference type="Pfam" id="PF04109">
    <property type="entry name" value="ATG9"/>
    <property type="match status" value="1"/>
</dbReference>
<dbReference type="GO" id="GO:0061709">
    <property type="term" value="P:reticulophagy"/>
    <property type="evidence" value="ECO:0007669"/>
    <property type="project" value="TreeGrafter"/>
</dbReference>
<evidence type="ECO:0000256" key="3">
    <source>
        <dbReference type="ARBA" id="ARBA00018074"/>
    </source>
</evidence>
<dbReference type="GO" id="GO:0006869">
    <property type="term" value="P:lipid transport"/>
    <property type="evidence" value="ECO:0007669"/>
    <property type="project" value="UniProtKB-KW"/>
</dbReference>
<sequence length="404" mass="45818">MILSHFFGSLFAKDSFVPNDRRCFAEFLYEFWLKKGYWGVFRSNLVDFIIALFLYIICVLFTMCFRWDAAMSCTSDTCDSTALFQGPSLPHVVTKAFVGYLLGVAIVVSSFLSVVYELLYFLQSSLLHLDISRLVKHAGIVDDTGVLGFASVADSVANGGELLSCISWSDFVERVSGYMNAHEQGRFGQSHTVLTPLNILQSLLQVDNYMVLMYEADVISENSPLEYLHPLACQKLFNLFFNDYNEIEYSSTTLIRVKMVVLAYSAFHIAFLLFVLVYRVLRTATTYAGDARTNFRTFLHREWSSRARWKFRLYNEVEHLHESRLADGLEVANEILSHFNGSSNATKLVRRLTSTCIFVLVVFDRPQLWSFIKVSRGVVDQCAAGAVSALGATRPQTTRVQLPR</sequence>
<dbReference type="PANTHER" id="PTHR13038:SF10">
    <property type="entry name" value="AUTOPHAGY-RELATED PROTEIN 9"/>
    <property type="match status" value="1"/>
</dbReference>
<organism evidence="11 12">
    <name type="scientific">Angomonas deanei</name>
    <dbReference type="NCBI Taxonomy" id="59799"/>
    <lineage>
        <taxon>Eukaryota</taxon>
        <taxon>Discoba</taxon>
        <taxon>Euglenozoa</taxon>
        <taxon>Kinetoplastea</taxon>
        <taxon>Metakinetoplastina</taxon>
        <taxon>Trypanosomatida</taxon>
        <taxon>Trypanosomatidae</taxon>
        <taxon>Strigomonadinae</taxon>
        <taxon>Angomonas</taxon>
    </lineage>
</organism>
<dbReference type="VEuPathDB" id="TriTrypDB:ADEAN_000283700"/>
<accession>A0A7G2CBH0</accession>
<comment type="similarity">
    <text evidence="2 10">Belongs to the ATG9 family.</text>
</comment>
<gene>
    <name evidence="11" type="ORF">ADEAN_000283700</name>
</gene>
<dbReference type="GO" id="GO:0034045">
    <property type="term" value="C:phagophore assembly site membrane"/>
    <property type="evidence" value="ECO:0007669"/>
    <property type="project" value="UniProtKB-SubCell"/>
</dbReference>
<evidence type="ECO:0000256" key="9">
    <source>
        <dbReference type="ARBA" id="ARBA00023136"/>
    </source>
</evidence>
<comment type="subcellular location">
    <subcellularLocation>
        <location evidence="1 10">Preautophagosomal structure membrane</location>
        <topology evidence="1 10">Multi-pass membrane protein</topology>
    </subcellularLocation>
</comment>
<keyword evidence="5 10" id="KW-0812">Transmembrane</keyword>
<evidence type="ECO:0000256" key="7">
    <source>
        <dbReference type="ARBA" id="ARBA00023006"/>
    </source>
</evidence>
<dbReference type="GO" id="GO:0034497">
    <property type="term" value="P:protein localization to phagophore assembly site"/>
    <property type="evidence" value="ECO:0007669"/>
    <property type="project" value="TreeGrafter"/>
</dbReference>
<feature type="transmembrane region" description="Helical" evidence="10">
    <location>
        <begin position="97"/>
        <end position="122"/>
    </location>
</feature>
<protein>
    <recommendedName>
        <fullName evidence="3 10">Autophagy-related protein 9</fullName>
    </recommendedName>
</protein>
<dbReference type="PANTHER" id="PTHR13038">
    <property type="entry name" value="APG9 AUTOPHAGY 9"/>
    <property type="match status" value="1"/>
</dbReference>
<comment type="caution">
    <text evidence="10">Lacks conserved residue(s) required for the propagation of feature annotation.</text>
</comment>
<evidence type="ECO:0000256" key="6">
    <source>
        <dbReference type="ARBA" id="ARBA00022989"/>
    </source>
</evidence>
<dbReference type="Proteomes" id="UP000515908">
    <property type="component" value="Chromosome 05"/>
</dbReference>
<keyword evidence="7 10" id="KW-0072">Autophagy</keyword>
<reference evidence="11 12" key="1">
    <citation type="submission" date="2020-08" db="EMBL/GenBank/DDBJ databases">
        <authorList>
            <person name="Newling K."/>
            <person name="Davey J."/>
            <person name="Forrester S."/>
        </authorList>
    </citation>
    <scope>NUCLEOTIDE SEQUENCE [LARGE SCALE GENOMIC DNA]</scope>
    <source>
        <strain evidence="12">Crithidia deanei Carvalho (ATCC PRA-265)</strain>
    </source>
</reference>
<dbReference type="EMBL" id="LR877149">
    <property type="protein sequence ID" value="CAD2215382.1"/>
    <property type="molecule type" value="Genomic_DNA"/>
</dbReference>
<keyword evidence="4 10" id="KW-0813">Transport</keyword>
<dbReference type="GO" id="GO:0005776">
    <property type="term" value="C:autophagosome"/>
    <property type="evidence" value="ECO:0007669"/>
    <property type="project" value="TreeGrafter"/>
</dbReference>
<dbReference type="GO" id="GO:0000422">
    <property type="term" value="P:autophagy of mitochondrion"/>
    <property type="evidence" value="ECO:0007669"/>
    <property type="project" value="TreeGrafter"/>
</dbReference>
<evidence type="ECO:0000313" key="12">
    <source>
        <dbReference type="Proteomes" id="UP000515908"/>
    </source>
</evidence>
<evidence type="ECO:0000256" key="10">
    <source>
        <dbReference type="RuleBase" id="RU364027"/>
    </source>
</evidence>
<dbReference type="GO" id="GO:0034727">
    <property type="term" value="P:piecemeal microautophagy of the nucleus"/>
    <property type="evidence" value="ECO:0007669"/>
    <property type="project" value="TreeGrafter"/>
</dbReference>
<evidence type="ECO:0000313" key="11">
    <source>
        <dbReference type="EMBL" id="CAD2215382.1"/>
    </source>
</evidence>
<dbReference type="AlphaFoldDB" id="A0A7G2CBH0"/>
<comment type="function">
    <text evidence="10">Phospholipid scramblase involved in autophagy. Cycles between the preautophagosomal structure/phagophore assembly site (PAS) and the cytoplasmic vesicle pool and supplies membrane for the growing autophagosome. Lipid scramblase activity plays a key role in preautophagosomal structure/phagophore assembly by distributing the phospholipids that arrive through ATG2 from the cytoplasmic to the luminal leaflet of the bilayer, thereby driving autophagosomal membrane expansion.</text>
</comment>
<evidence type="ECO:0000256" key="5">
    <source>
        <dbReference type="ARBA" id="ARBA00022692"/>
    </source>
</evidence>
<dbReference type="OrthoDB" id="2020634at2759"/>
<name>A0A7G2CBH0_9TRYP</name>
<keyword evidence="8 10" id="KW-0445">Lipid transport</keyword>
<evidence type="ECO:0000256" key="2">
    <source>
        <dbReference type="ARBA" id="ARBA00006185"/>
    </source>
</evidence>